<dbReference type="InterPro" id="IPR043129">
    <property type="entry name" value="ATPase_NBD"/>
</dbReference>
<dbReference type="Pfam" id="PF00480">
    <property type="entry name" value="ROK"/>
    <property type="match status" value="1"/>
</dbReference>
<dbReference type="InterPro" id="IPR000600">
    <property type="entry name" value="ROK"/>
</dbReference>
<dbReference type="InterPro" id="IPR036388">
    <property type="entry name" value="WH-like_DNA-bd_sf"/>
</dbReference>
<name>A0A2P2C681_9ZZZZ</name>
<organism evidence="2">
    <name type="scientific">metagenome</name>
    <dbReference type="NCBI Taxonomy" id="256318"/>
    <lineage>
        <taxon>unclassified sequences</taxon>
        <taxon>metagenomes</taxon>
    </lineage>
</organism>
<gene>
    <name evidence="2" type="ORF">NOCA2420054</name>
</gene>
<sequence>MSELRRAHDPAVPASAGELLELVRTGQAHTRSDLRRITGLSRTAVTARVSALTGAGLLLAGEELASTGGRPPGGLVFNRHAGVVLAVAVGRSRSQLAVVDLDGEELASRSDDHEVGLGPDELMPEIAERLLGLLAQARPRGAVVGVGLSLPGTVDQSRGVSLDSPVMGGWDGVELAPYLTAVTDAPLFVANDADVLARSERMGRTGMLSDVLVVKASTGLGLGIIAEGRVVSGHLGAAGEIGHTKVDAAAGLPCRCGATGCLETLAGGWALVARLAESGREVGHVRDLVELAGQGDPEARGLLRDSGRLLGELLAVAINLLNPQAVVIGGDMAAAFDTYAAGVRESVYARATALATRDLQILPATYGDRAGVVGCAALALDRVLSPGAVDAFLAARA</sequence>
<dbReference type="InterPro" id="IPR003616">
    <property type="entry name" value="Post-SET_dom"/>
</dbReference>
<reference evidence="2" key="1">
    <citation type="submission" date="2015-08" db="EMBL/GenBank/DDBJ databases">
        <authorList>
            <person name="Babu N.S."/>
            <person name="Beckwith C.J."/>
            <person name="Beseler K.G."/>
            <person name="Brison A."/>
            <person name="Carone J.V."/>
            <person name="Caskin T.P."/>
            <person name="Diamond M."/>
            <person name="Durham M.E."/>
            <person name="Foxe J.M."/>
            <person name="Go M."/>
            <person name="Henderson B.A."/>
            <person name="Jones I.B."/>
            <person name="McGettigan J.A."/>
            <person name="Micheletti S.J."/>
            <person name="Nasrallah M.E."/>
            <person name="Ortiz D."/>
            <person name="Piller C.R."/>
            <person name="Privatt S.R."/>
            <person name="Schneider S.L."/>
            <person name="Sharp S."/>
            <person name="Smith T.C."/>
            <person name="Stanton J.D."/>
            <person name="Ullery H.E."/>
            <person name="Wilson R.J."/>
            <person name="Serrano M.G."/>
            <person name="Buck G."/>
            <person name="Lee V."/>
            <person name="Wang Y."/>
            <person name="Carvalho R."/>
            <person name="Voegtly L."/>
            <person name="Shi R."/>
            <person name="Duckworth R."/>
            <person name="Johnson A."/>
            <person name="Loviza R."/>
            <person name="Walstead R."/>
            <person name="Shah Z."/>
            <person name="Kiflezghi M."/>
            <person name="Wade K."/>
            <person name="Ball S.L."/>
            <person name="Bradley K.W."/>
            <person name="Asai D.J."/>
            <person name="Bowman C.A."/>
            <person name="Russell D.A."/>
            <person name="Pope W.H."/>
            <person name="Jacobs-Sera D."/>
            <person name="Hendrix R.W."/>
            <person name="Hatfull G.F."/>
        </authorList>
    </citation>
    <scope>NUCLEOTIDE SEQUENCE</scope>
</reference>
<dbReference type="EMBL" id="CZKA01000037">
    <property type="protein sequence ID" value="CUR57509.1"/>
    <property type="molecule type" value="Genomic_DNA"/>
</dbReference>
<dbReference type="PROSITE" id="PS50868">
    <property type="entry name" value="POST_SET"/>
    <property type="match status" value="1"/>
</dbReference>
<proteinExistence type="predicted"/>
<dbReference type="InterPro" id="IPR036390">
    <property type="entry name" value="WH_DNA-bd_sf"/>
</dbReference>
<dbReference type="PANTHER" id="PTHR18964:SF173">
    <property type="entry name" value="GLUCOKINASE"/>
    <property type="match status" value="1"/>
</dbReference>
<evidence type="ECO:0000259" key="1">
    <source>
        <dbReference type="PROSITE" id="PS50868"/>
    </source>
</evidence>
<evidence type="ECO:0000313" key="2">
    <source>
        <dbReference type="EMBL" id="CUR57509.1"/>
    </source>
</evidence>
<dbReference type="AlphaFoldDB" id="A0A2P2C681"/>
<dbReference type="SUPFAM" id="SSF53067">
    <property type="entry name" value="Actin-like ATPase domain"/>
    <property type="match status" value="1"/>
</dbReference>
<protein>
    <submittedName>
        <fullName evidence="2">ROK family protein</fullName>
    </submittedName>
</protein>
<dbReference type="PANTHER" id="PTHR18964">
    <property type="entry name" value="ROK (REPRESSOR, ORF, KINASE) FAMILY"/>
    <property type="match status" value="1"/>
</dbReference>
<dbReference type="SUPFAM" id="SSF46785">
    <property type="entry name" value="Winged helix' DNA-binding domain"/>
    <property type="match status" value="1"/>
</dbReference>
<feature type="domain" description="Post-SET" evidence="1">
    <location>
        <begin position="250"/>
        <end position="266"/>
    </location>
</feature>
<dbReference type="Gene3D" id="1.10.10.10">
    <property type="entry name" value="Winged helix-like DNA-binding domain superfamily/Winged helix DNA-binding domain"/>
    <property type="match status" value="1"/>
</dbReference>
<accession>A0A2P2C681</accession>
<dbReference type="Gene3D" id="3.30.420.40">
    <property type="match status" value="2"/>
</dbReference>